<organism evidence="1 2">
    <name type="scientific">Thelonectria olida</name>
    <dbReference type="NCBI Taxonomy" id="1576542"/>
    <lineage>
        <taxon>Eukaryota</taxon>
        <taxon>Fungi</taxon>
        <taxon>Dikarya</taxon>
        <taxon>Ascomycota</taxon>
        <taxon>Pezizomycotina</taxon>
        <taxon>Sordariomycetes</taxon>
        <taxon>Hypocreomycetidae</taxon>
        <taxon>Hypocreales</taxon>
        <taxon>Nectriaceae</taxon>
        <taxon>Thelonectria</taxon>
    </lineage>
</organism>
<evidence type="ECO:0000313" key="2">
    <source>
        <dbReference type="Proteomes" id="UP000777438"/>
    </source>
</evidence>
<name>A0A9P9AT04_9HYPO</name>
<gene>
    <name evidence="1" type="ORF">B0T10DRAFT_315982</name>
</gene>
<sequence>MHKVALCDAVLCAVPMRSPPLLHPPCKCCPWVLCDCLPHRCRRQCPVLSALTSELAFLLRWHECPDDREVRTKTQLRPWVPAPLTPSQPPLPLALLPSFPLSHFCLSRSPSLLPPSFPSLLPCGLAVSPPRPSPPRNKCPPQSPGSLLPLRISLPSRPSTLSPSLLFPPSRPPSIIDHLLRTSRASPPPGQSPVRNTPTQPVVEAFKSLCPHHNPSSQLSMTRIQKSPMTIITIESHADTL</sequence>
<dbReference type="AlphaFoldDB" id="A0A9P9AT04"/>
<dbReference type="EMBL" id="JAGPYM010000009">
    <property type="protein sequence ID" value="KAH6890322.1"/>
    <property type="molecule type" value="Genomic_DNA"/>
</dbReference>
<comment type="caution">
    <text evidence="1">The sequence shown here is derived from an EMBL/GenBank/DDBJ whole genome shotgun (WGS) entry which is preliminary data.</text>
</comment>
<keyword evidence="2" id="KW-1185">Reference proteome</keyword>
<proteinExistence type="predicted"/>
<protein>
    <submittedName>
        <fullName evidence="1">Uncharacterized protein</fullName>
    </submittedName>
</protein>
<accession>A0A9P9AT04</accession>
<evidence type="ECO:0000313" key="1">
    <source>
        <dbReference type="EMBL" id="KAH6890322.1"/>
    </source>
</evidence>
<dbReference type="Proteomes" id="UP000777438">
    <property type="component" value="Unassembled WGS sequence"/>
</dbReference>
<reference evidence="1 2" key="1">
    <citation type="journal article" date="2021" name="Nat. Commun.">
        <title>Genetic determinants of endophytism in the Arabidopsis root mycobiome.</title>
        <authorList>
            <person name="Mesny F."/>
            <person name="Miyauchi S."/>
            <person name="Thiergart T."/>
            <person name="Pickel B."/>
            <person name="Atanasova L."/>
            <person name="Karlsson M."/>
            <person name="Huettel B."/>
            <person name="Barry K.W."/>
            <person name="Haridas S."/>
            <person name="Chen C."/>
            <person name="Bauer D."/>
            <person name="Andreopoulos W."/>
            <person name="Pangilinan J."/>
            <person name="LaButti K."/>
            <person name="Riley R."/>
            <person name="Lipzen A."/>
            <person name="Clum A."/>
            <person name="Drula E."/>
            <person name="Henrissat B."/>
            <person name="Kohler A."/>
            <person name="Grigoriev I.V."/>
            <person name="Martin F.M."/>
            <person name="Hacquard S."/>
        </authorList>
    </citation>
    <scope>NUCLEOTIDE SEQUENCE [LARGE SCALE GENOMIC DNA]</scope>
    <source>
        <strain evidence="1 2">MPI-CAGE-CH-0241</strain>
    </source>
</reference>